<reference evidence="1" key="1">
    <citation type="journal article" date="2021" name="Proc. Natl. Acad. Sci. U.S.A.">
        <title>A Catalog of Tens of Thousands of Viruses from Human Metagenomes Reveals Hidden Associations with Chronic Diseases.</title>
        <authorList>
            <person name="Tisza M.J."/>
            <person name="Buck C.B."/>
        </authorList>
    </citation>
    <scope>NUCLEOTIDE SEQUENCE</scope>
    <source>
        <strain evidence="1">CtQmo6</strain>
    </source>
</reference>
<proteinExistence type="predicted"/>
<evidence type="ECO:0000313" key="1">
    <source>
        <dbReference type="EMBL" id="DAE30070.1"/>
    </source>
</evidence>
<sequence>MHTGWFKFHRQIFDNPICTKDAEYFYVWCYLLTEANYEEKRVIFKGEETFLKKGQLITSTRKIASDLNINKSKIERILKKFEIETQIETQKSSKNTLITVLNWEHFQGSETQSETQVRHKWDTSETLNGESSYYIKEIKNKRNKEKNKYVCAFEEFWKIYPRKINKGKAYECYCARVNSGYSEAELLEAVRNYADECKKKGTPTEYIKHGTTFLSAATPFVDYLDKNYKGGSNGCNRQDNRQSDGGYSDYEKFFREAH</sequence>
<dbReference type="EMBL" id="BK059102">
    <property type="protein sequence ID" value="DAE30070.1"/>
    <property type="molecule type" value="Genomic_DNA"/>
</dbReference>
<protein>
    <submittedName>
        <fullName evidence="1">Replisome organizer</fullName>
    </submittedName>
</protein>
<accession>A0A8S5RFA4</accession>
<organism evidence="1">
    <name type="scientific">virus sp. ctQmo6</name>
    <dbReference type="NCBI Taxonomy" id="2827990"/>
    <lineage>
        <taxon>Viruses</taxon>
    </lineage>
</organism>
<name>A0A8S5RFA4_9VIRU</name>